<feature type="transmembrane region" description="Helical" evidence="1">
    <location>
        <begin position="265"/>
        <end position="286"/>
    </location>
</feature>
<gene>
    <name evidence="2" type="ORF">HD599_000959</name>
</gene>
<feature type="transmembrane region" description="Helical" evidence="1">
    <location>
        <begin position="307"/>
        <end position="327"/>
    </location>
</feature>
<comment type="caution">
    <text evidence="2">The sequence shown here is derived from an EMBL/GenBank/DDBJ whole genome shotgun (WGS) entry which is preliminary data.</text>
</comment>
<evidence type="ECO:0000256" key="1">
    <source>
        <dbReference type="SAM" id="Phobius"/>
    </source>
</evidence>
<dbReference type="Pfam" id="PF06772">
    <property type="entry name" value="LtrA"/>
    <property type="match status" value="1"/>
</dbReference>
<dbReference type="EMBL" id="JACHMJ010000001">
    <property type="protein sequence ID" value="MBB5842636.1"/>
    <property type="molecule type" value="Genomic_DNA"/>
</dbReference>
<dbReference type="InterPro" id="IPR010640">
    <property type="entry name" value="Low_temperature_requirement_A"/>
</dbReference>
<feature type="transmembrane region" description="Helical" evidence="1">
    <location>
        <begin position="98"/>
        <end position="118"/>
    </location>
</feature>
<feature type="transmembrane region" description="Helical" evidence="1">
    <location>
        <begin position="367"/>
        <end position="385"/>
    </location>
</feature>
<feature type="transmembrane region" description="Helical" evidence="1">
    <location>
        <begin position="65"/>
        <end position="86"/>
    </location>
</feature>
<feature type="transmembrane region" description="Helical" evidence="1">
    <location>
        <begin position="391"/>
        <end position="410"/>
    </location>
</feature>
<dbReference type="PANTHER" id="PTHR36840">
    <property type="entry name" value="BLL5714 PROTEIN"/>
    <property type="match status" value="1"/>
</dbReference>
<keyword evidence="1" id="KW-0472">Membrane</keyword>
<dbReference type="Proteomes" id="UP000536685">
    <property type="component" value="Unassembled WGS sequence"/>
</dbReference>
<keyword evidence="1" id="KW-0812">Transmembrane</keyword>
<proteinExistence type="predicted"/>
<organism evidence="2 3">
    <name type="scientific">Conyzicola lurida</name>
    <dbReference type="NCBI Taxonomy" id="1172621"/>
    <lineage>
        <taxon>Bacteria</taxon>
        <taxon>Bacillati</taxon>
        <taxon>Actinomycetota</taxon>
        <taxon>Actinomycetes</taxon>
        <taxon>Micrococcales</taxon>
        <taxon>Microbacteriaceae</taxon>
        <taxon>Conyzicola</taxon>
    </lineage>
</organism>
<feature type="transmembrane region" description="Helical" evidence="1">
    <location>
        <begin position="190"/>
        <end position="212"/>
    </location>
</feature>
<protein>
    <submittedName>
        <fullName evidence="2">Low temperature requirement protein LtrA</fullName>
    </submittedName>
</protein>
<evidence type="ECO:0000313" key="2">
    <source>
        <dbReference type="EMBL" id="MBB5842636.1"/>
    </source>
</evidence>
<feature type="transmembrane region" description="Helical" evidence="1">
    <location>
        <begin position="161"/>
        <end position="184"/>
    </location>
</feature>
<feature type="transmembrane region" description="Helical" evidence="1">
    <location>
        <begin position="333"/>
        <end position="355"/>
    </location>
</feature>
<dbReference type="PANTHER" id="PTHR36840:SF1">
    <property type="entry name" value="BLL5714 PROTEIN"/>
    <property type="match status" value="1"/>
</dbReference>
<dbReference type="AlphaFoldDB" id="A0A841ALP5"/>
<dbReference type="RefSeq" id="WP_343061887.1">
    <property type="nucleotide sequence ID" value="NZ_JACHMJ010000001.1"/>
</dbReference>
<sequence length="426" mass="46522">MSGPDTTVEFARPHGLRRMIGRDPGERHRTTTPLELLFDLTFVVAFAQAGDELAHFTAEGRLSTAVWGFLFVVLSVCWAWINYTWFSSAYDTDDWAQRLLTMVQMVGVIVLALGIPAVFESLDSGEPFDYRVVAVGYVVMRTSLIAMWARVAKQDPVSRRVALRYVGYNAAIQAAWVTVAFMRIESVPLLAAILSLLWIAEFVGHTYATLDADVASDSWQGTPWNAHHIVERYGLLVMITLGEGVLGTIAAVSAVVAHLGWTGEAVLIVIAGTGLTFGLWWTYFIVPSAPVLSRHRRRKWVWGYGHILLFASVAAVGAGLHVAAYAAEGETSIGTVGVVLSVAIPVFVFCIAYFVLYSVLFRAVDPLHIVLAVGMVVFLVLAVAFAGAGLPLGWCLIVVMLSPFVVAVGYETAGYRHVEQDVRRES</sequence>
<feature type="transmembrane region" description="Helical" evidence="1">
    <location>
        <begin position="233"/>
        <end position="259"/>
    </location>
</feature>
<keyword evidence="1" id="KW-1133">Transmembrane helix</keyword>
<feature type="transmembrane region" description="Helical" evidence="1">
    <location>
        <begin position="130"/>
        <end position="149"/>
    </location>
</feature>
<accession>A0A841ALP5</accession>
<reference evidence="2 3" key="1">
    <citation type="submission" date="2020-08" db="EMBL/GenBank/DDBJ databases">
        <title>Sequencing the genomes of 1000 actinobacteria strains.</title>
        <authorList>
            <person name="Klenk H.-P."/>
        </authorList>
    </citation>
    <scope>NUCLEOTIDE SEQUENCE [LARGE SCALE GENOMIC DNA]</scope>
    <source>
        <strain evidence="2 3">DSM 105784</strain>
    </source>
</reference>
<evidence type="ECO:0000313" key="3">
    <source>
        <dbReference type="Proteomes" id="UP000536685"/>
    </source>
</evidence>
<keyword evidence="3" id="KW-1185">Reference proteome</keyword>
<name>A0A841ALP5_9MICO</name>